<dbReference type="OrthoDB" id="2626601at2"/>
<evidence type="ECO:0000313" key="1">
    <source>
        <dbReference type="EMBL" id="QGQ96159.1"/>
    </source>
</evidence>
<protein>
    <submittedName>
        <fullName evidence="1">Uncharacterized protein</fullName>
    </submittedName>
</protein>
<dbReference type="EMBL" id="CP034235">
    <property type="protein sequence ID" value="QGQ96159.1"/>
    <property type="molecule type" value="Genomic_DNA"/>
</dbReference>
<sequence length="64" mass="7444">MYRSGYRLKTDVDFDNAIIFRLIISITQQDMHVGSGFIKSHNNEVVYISNFAVSKEHCEFKICL</sequence>
<keyword evidence="2" id="KW-1185">Reference proteome</keyword>
<organism evidence="1 2">
    <name type="scientific">Paenibacillus psychroresistens</name>
    <dbReference type="NCBI Taxonomy" id="1778678"/>
    <lineage>
        <taxon>Bacteria</taxon>
        <taxon>Bacillati</taxon>
        <taxon>Bacillota</taxon>
        <taxon>Bacilli</taxon>
        <taxon>Bacillales</taxon>
        <taxon>Paenibacillaceae</taxon>
        <taxon>Paenibacillus</taxon>
    </lineage>
</organism>
<name>A0A6B8RJD4_9BACL</name>
<dbReference type="AlphaFoldDB" id="A0A6B8RJD4"/>
<proteinExistence type="predicted"/>
<accession>A0A6B8RJD4</accession>
<reference evidence="2" key="1">
    <citation type="submission" date="2018-11" db="EMBL/GenBank/DDBJ databases">
        <title>Complete genome sequence of Paenibacillus sp. ML311-T8.</title>
        <authorList>
            <person name="Nam Y.-D."/>
            <person name="Kang J."/>
            <person name="Chung W.-H."/>
            <person name="Park Y.S."/>
        </authorList>
    </citation>
    <scope>NUCLEOTIDE SEQUENCE [LARGE SCALE GENOMIC DNA]</scope>
    <source>
        <strain evidence="2">ML311-T8</strain>
    </source>
</reference>
<dbReference type="KEGG" id="ppsc:EHS13_15385"/>
<gene>
    <name evidence="1" type="ORF">EHS13_15385</name>
</gene>
<evidence type="ECO:0000313" key="2">
    <source>
        <dbReference type="Proteomes" id="UP000426246"/>
    </source>
</evidence>
<dbReference type="RefSeq" id="WP_155701197.1">
    <property type="nucleotide sequence ID" value="NZ_CP034235.1"/>
</dbReference>
<dbReference type="Proteomes" id="UP000426246">
    <property type="component" value="Chromosome"/>
</dbReference>